<dbReference type="PANTHER" id="PTHR33678">
    <property type="entry name" value="BLL1576 PROTEIN"/>
    <property type="match status" value="1"/>
</dbReference>
<reference evidence="3" key="1">
    <citation type="submission" date="2017-02" db="EMBL/GenBank/DDBJ databases">
        <authorList>
            <person name="Varghese N."/>
            <person name="Submissions S."/>
        </authorList>
    </citation>
    <scope>NUCLEOTIDE SEQUENCE [LARGE SCALE GENOMIC DNA]</scope>
    <source>
        <strain evidence="3">USBA 833</strain>
    </source>
</reference>
<evidence type="ECO:0000313" key="3">
    <source>
        <dbReference type="Proteomes" id="UP000190105"/>
    </source>
</evidence>
<dbReference type="AlphaFoldDB" id="A0A1T4XVY7"/>
<organism evidence="2 3">
    <name type="scientific">Caloramator quimbayensis</name>
    <dbReference type="NCBI Taxonomy" id="1147123"/>
    <lineage>
        <taxon>Bacteria</taxon>
        <taxon>Bacillati</taxon>
        <taxon>Bacillota</taxon>
        <taxon>Clostridia</taxon>
        <taxon>Eubacteriales</taxon>
        <taxon>Clostridiaceae</taxon>
        <taxon>Caloramator</taxon>
    </lineage>
</organism>
<proteinExistence type="predicted"/>
<feature type="domain" description="Transposase IS66 central" evidence="1">
    <location>
        <begin position="44"/>
        <end position="334"/>
    </location>
</feature>
<protein>
    <submittedName>
        <fullName evidence="2">Transposase</fullName>
    </submittedName>
</protein>
<name>A0A1T4XVY7_9CLOT</name>
<dbReference type="OrthoDB" id="9760067at2"/>
<dbReference type="Pfam" id="PF03050">
    <property type="entry name" value="DDE_Tnp_IS66"/>
    <property type="match status" value="1"/>
</dbReference>
<evidence type="ECO:0000313" key="2">
    <source>
        <dbReference type="EMBL" id="SKA93739.1"/>
    </source>
</evidence>
<dbReference type="NCBIfam" id="NF033517">
    <property type="entry name" value="transpos_IS66"/>
    <property type="match status" value="1"/>
</dbReference>
<dbReference type="PANTHER" id="PTHR33678:SF1">
    <property type="entry name" value="BLL1576 PROTEIN"/>
    <property type="match status" value="1"/>
</dbReference>
<dbReference type="Proteomes" id="UP000190105">
    <property type="component" value="Unassembled WGS sequence"/>
</dbReference>
<dbReference type="RefSeq" id="WP_078696994.1">
    <property type="nucleotide sequence ID" value="NZ_FUYH01000014.1"/>
</dbReference>
<dbReference type="STRING" id="1147123.SAMN05443428_11473"/>
<dbReference type="InterPro" id="IPR004291">
    <property type="entry name" value="Transposase_IS66_central"/>
</dbReference>
<dbReference type="EMBL" id="FUYH01000014">
    <property type="protein sequence ID" value="SKA93739.1"/>
    <property type="molecule type" value="Genomic_DNA"/>
</dbReference>
<gene>
    <name evidence="2" type="ORF">SAMN05443428_11473</name>
</gene>
<keyword evidence="3" id="KW-1185">Reference proteome</keyword>
<evidence type="ECO:0000259" key="1">
    <source>
        <dbReference type="Pfam" id="PF03050"/>
    </source>
</evidence>
<dbReference type="InterPro" id="IPR052344">
    <property type="entry name" value="Transposase-related"/>
</dbReference>
<feature type="non-terminal residue" evidence="2">
    <location>
        <position position="1"/>
    </location>
</feature>
<accession>A0A1T4XVY7</accession>
<sequence>LKYKKAELYIEEHVTYSYACKSCKKTDDNTNIITTKAPNSFLYKSMASHELLSHVINIKYQYAMPLYRQEAYFDMLGVSLSRQTLSNWIIGAANEFEIVYKVMKESLLKSHYIQADETTLTVVDSKGEDTKSKKYMWLYRTGESEHTIILYDYQRTRSSTCPKEFLKGFTGVLQTDGYQGYNSVENVKHIYCLAHIRRKYFDIVSKLEGEALLNSRAVIGFNFCEQLYKIEKELKEKYQGSDDFYKKRYEVRLEKSAPIIEEFIKYVDIELKNALPRSPLGQALEYSKKLLLGFREFLTDGSLEIDNNGAERAIKPFVIGRKNWLLCNTQKGAKASTILYSIAETAKSNDLNVEKYLTYLMDVLCNLDKKDTATLLKYMPWSKELPEELKLQNKNIHI</sequence>